<evidence type="ECO:0000313" key="2">
    <source>
        <dbReference type="EMBL" id="RRJ30356.1"/>
    </source>
</evidence>
<keyword evidence="3" id="KW-1185">Reference proteome</keyword>
<feature type="region of interest" description="Disordered" evidence="1">
    <location>
        <begin position="1"/>
        <end position="38"/>
    </location>
</feature>
<name>A0A3P3RA61_9EURY</name>
<protein>
    <submittedName>
        <fullName evidence="2">Uncharacterized protein</fullName>
    </submittedName>
</protein>
<sequence>MNGTHLARGRESVTGARREETDTDVHNASHYVPESGRGGAVSFLTQAKKVGHKHRQDQRAVAER</sequence>
<dbReference type="EMBL" id="RRCH01000022">
    <property type="protein sequence ID" value="RRJ30356.1"/>
    <property type="molecule type" value="Genomic_DNA"/>
</dbReference>
<reference evidence="2 3" key="1">
    <citation type="submission" date="2018-11" db="EMBL/GenBank/DDBJ databases">
        <title>Taxonoimc description of Halomarina strain SPP-AMP-1.</title>
        <authorList>
            <person name="Pal Y."/>
            <person name="Srinivasana K."/>
            <person name="Verma A."/>
            <person name="Kumar P."/>
        </authorList>
    </citation>
    <scope>NUCLEOTIDE SEQUENCE [LARGE SCALE GENOMIC DNA]</scope>
    <source>
        <strain evidence="2 3">SPP-AMP-1</strain>
    </source>
</reference>
<dbReference type="AlphaFoldDB" id="A0A3P3RA61"/>
<proteinExistence type="predicted"/>
<feature type="compositionally biased region" description="Basic and acidic residues" evidence="1">
    <location>
        <begin position="8"/>
        <end position="27"/>
    </location>
</feature>
<comment type="caution">
    <text evidence="2">The sequence shown here is derived from an EMBL/GenBank/DDBJ whole genome shotgun (WGS) entry which is preliminary data.</text>
</comment>
<accession>A0A3P3RA61</accession>
<dbReference type="Proteomes" id="UP000282322">
    <property type="component" value="Unassembled WGS sequence"/>
</dbReference>
<gene>
    <name evidence="2" type="ORF">EIK79_10585</name>
</gene>
<evidence type="ECO:0000313" key="3">
    <source>
        <dbReference type="Proteomes" id="UP000282322"/>
    </source>
</evidence>
<evidence type="ECO:0000256" key="1">
    <source>
        <dbReference type="SAM" id="MobiDB-lite"/>
    </source>
</evidence>
<organism evidence="2 3">
    <name type="scientific">Halocatena pleomorpha</name>
    <dbReference type="NCBI Taxonomy" id="1785090"/>
    <lineage>
        <taxon>Archaea</taxon>
        <taxon>Methanobacteriati</taxon>
        <taxon>Methanobacteriota</taxon>
        <taxon>Stenosarchaea group</taxon>
        <taxon>Halobacteria</taxon>
        <taxon>Halobacteriales</taxon>
        <taxon>Natronomonadaceae</taxon>
        <taxon>Halocatena</taxon>
    </lineage>
</organism>
<dbReference type="RefSeq" id="WP_124955090.1">
    <property type="nucleotide sequence ID" value="NZ_RRCH01000022.1"/>
</dbReference>